<dbReference type="InterPro" id="IPR024084">
    <property type="entry name" value="IsoPropMal-DH-like_dom"/>
</dbReference>
<dbReference type="RefSeq" id="WP_255842648.1">
    <property type="nucleotide sequence ID" value="NZ_CP094358.1"/>
</dbReference>
<evidence type="ECO:0000256" key="2">
    <source>
        <dbReference type="ARBA" id="ARBA00001936"/>
    </source>
</evidence>
<dbReference type="PANTHER" id="PTHR42979">
    <property type="entry name" value="3-ISOPROPYLMALATE DEHYDROGENASE"/>
    <property type="match status" value="1"/>
</dbReference>
<evidence type="ECO:0000256" key="4">
    <source>
        <dbReference type="ARBA" id="ARBA00008319"/>
    </source>
</evidence>
<keyword evidence="14" id="KW-0963">Cytoplasm</keyword>
<evidence type="ECO:0000313" key="18">
    <source>
        <dbReference type="Proteomes" id="UP000831290"/>
    </source>
</evidence>
<evidence type="ECO:0000256" key="14">
    <source>
        <dbReference type="HAMAP-Rule" id="MF_01033"/>
    </source>
</evidence>
<dbReference type="GO" id="GO:0009098">
    <property type="term" value="P:L-leucine biosynthetic process"/>
    <property type="evidence" value="ECO:0007669"/>
    <property type="project" value="UniProtKB-UniRule"/>
</dbReference>
<feature type="binding site" evidence="14">
    <location>
        <position position="221"/>
    </location>
    <ligand>
        <name>Mg(2+)</name>
        <dbReference type="ChEBI" id="CHEBI:18420"/>
    </ligand>
</feature>
<evidence type="ECO:0000256" key="7">
    <source>
        <dbReference type="ARBA" id="ARBA00022605"/>
    </source>
</evidence>
<dbReference type="InterPro" id="IPR004429">
    <property type="entry name" value="Isopropylmalate_DH"/>
</dbReference>
<comment type="function">
    <text evidence="14 15">Catalyzes the oxidation of 3-carboxy-2-hydroxy-4-methylpentanoate (3-isopropylmalate) to 3-carboxy-4-methyl-2-oxopentanoate. The product decarboxylates to 4-methyl-2 oxopentanoate.</text>
</comment>
<keyword evidence="13 14" id="KW-0100">Branched-chain amino acid biosynthesis</keyword>
<dbReference type="EMBL" id="CP094358">
    <property type="protein sequence ID" value="UOB17293.1"/>
    <property type="molecule type" value="Genomic_DNA"/>
</dbReference>
<sequence>MILNIAVLPGDGIGPEVTRQAVKILKAVGETYNHTFNFHEEIIGAVAIDKFGNPLPDKTIELCLKSDAVLFGAIGDPKYDNDPTAKVRPEQGLLKLRKSLGLYANIRPIKAYPTLLEKSPLKKDRIEGVDFIIFRELTGGIYFGEKILSDDGSYASDLCEYSEIEIERIAHLAFKTARKRKKKVTLVDKANVLETSRLWRKITTHIAKSYPDIQLDFLFIDNAAMQLILNPGQFDVILTENMFGDIISDEGSVIGGSIGLLASASIGDENALFEPIHGSYPQAKNKDIANPIASILSAAMLLEHFKLYEEAKAVTKAIERSLELNIVTPDLNVESKYGTKKVGNFIADYIANSDDINYNQENIDFGQSTII</sequence>
<keyword evidence="12 14" id="KW-0464">Manganese</keyword>
<evidence type="ECO:0000256" key="13">
    <source>
        <dbReference type="ARBA" id="ARBA00023304"/>
    </source>
</evidence>
<comment type="cofactor">
    <cofactor evidence="2">
        <name>Mn(2+)</name>
        <dbReference type="ChEBI" id="CHEBI:29035"/>
    </cofactor>
</comment>
<comment type="subunit">
    <text evidence="5 14 15">Homodimer.</text>
</comment>
<feature type="binding site" evidence="14">
    <location>
        <position position="245"/>
    </location>
    <ligand>
        <name>Mg(2+)</name>
        <dbReference type="ChEBI" id="CHEBI:18420"/>
    </ligand>
</feature>
<keyword evidence="11 14" id="KW-0520">NAD</keyword>
<comment type="cofactor">
    <cofactor evidence="14 15">
        <name>Mg(2+)</name>
        <dbReference type="ChEBI" id="CHEBI:18420"/>
    </cofactor>
    <cofactor evidence="14 15">
        <name>Mn(2+)</name>
        <dbReference type="ChEBI" id="CHEBI:29035"/>
    </cofactor>
    <text evidence="14 15">Binds 1 Mg(2+) or Mn(2+) ion per subunit.</text>
</comment>
<dbReference type="GO" id="GO:0000287">
    <property type="term" value="F:magnesium ion binding"/>
    <property type="evidence" value="ECO:0007669"/>
    <property type="project" value="InterPro"/>
</dbReference>
<keyword evidence="7 14" id="KW-0028">Amino-acid biosynthesis</keyword>
<dbReference type="NCBIfam" id="TIGR00169">
    <property type="entry name" value="leuB"/>
    <property type="match status" value="1"/>
</dbReference>
<feature type="binding site" evidence="14">
    <location>
        <position position="135"/>
    </location>
    <ligand>
        <name>substrate</name>
    </ligand>
</feature>
<gene>
    <name evidence="14 17" type="primary">leuB</name>
    <name evidence="17" type="ORF">MQE35_16350</name>
</gene>
<feature type="binding site" evidence="14">
    <location>
        <position position="97"/>
    </location>
    <ligand>
        <name>substrate</name>
    </ligand>
</feature>
<organism evidence="17 18">
    <name type="scientific">Abyssalbus ytuae</name>
    <dbReference type="NCBI Taxonomy" id="2926907"/>
    <lineage>
        <taxon>Bacteria</taxon>
        <taxon>Pseudomonadati</taxon>
        <taxon>Bacteroidota</taxon>
        <taxon>Flavobacteriia</taxon>
        <taxon>Flavobacteriales</taxon>
        <taxon>Flavobacteriaceae</taxon>
        <taxon>Abyssalbus</taxon>
    </lineage>
</organism>
<evidence type="ECO:0000256" key="3">
    <source>
        <dbReference type="ARBA" id="ARBA00004762"/>
    </source>
</evidence>
<comment type="catalytic activity">
    <reaction evidence="1 14 15">
        <text>(2R,3S)-3-isopropylmalate + NAD(+) = 4-methyl-2-oxopentanoate + CO2 + NADH</text>
        <dbReference type="Rhea" id="RHEA:32271"/>
        <dbReference type="ChEBI" id="CHEBI:16526"/>
        <dbReference type="ChEBI" id="CHEBI:17865"/>
        <dbReference type="ChEBI" id="CHEBI:35121"/>
        <dbReference type="ChEBI" id="CHEBI:57540"/>
        <dbReference type="ChEBI" id="CHEBI:57945"/>
        <dbReference type="EC" id="1.1.1.85"/>
    </reaction>
</comment>
<evidence type="ECO:0000256" key="15">
    <source>
        <dbReference type="RuleBase" id="RU004445"/>
    </source>
</evidence>
<keyword evidence="10 14" id="KW-0560">Oxidoreductase</keyword>
<protein>
    <recommendedName>
        <fullName evidence="14">3-isopropylmalate dehydrogenase</fullName>
        <ecNumber evidence="14">1.1.1.85</ecNumber>
    </recommendedName>
    <alternativeName>
        <fullName evidence="14">3-IPM-DH</fullName>
    </alternativeName>
    <alternativeName>
        <fullName evidence="14">Beta-IPM dehydrogenase</fullName>
        <shortName evidence="14">IMDH</shortName>
    </alternativeName>
</protein>
<comment type="pathway">
    <text evidence="3 14 15">Amino-acid biosynthesis; L-leucine biosynthesis; L-leucine from 3-methyl-2-oxobutanoate: step 3/4.</text>
</comment>
<dbReference type="GO" id="GO:0003862">
    <property type="term" value="F:3-isopropylmalate dehydrogenase activity"/>
    <property type="evidence" value="ECO:0007669"/>
    <property type="project" value="UniProtKB-UniRule"/>
</dbReference>
<dbReference type="SUPFAM" id="SSF53659">
    <property type="entry name" value="Isocitrate/Isopropylmalate dehydrogenase-like"/>
    <property type="match status" value="1"/>
</dbReference>
<evidence type="ECO:0000256" key="6">
    <source>
        <dbReference type="ARBA" id="ARBA00022430"/>
    </source>
</evidence>
<dbReference type="FunFam" id="3.40.718.10:FF:000006">
    <property type="entry name" value="3-isopropylmalate dehydrogenase"/>
    <property type="match status" value="1"/>
</dbReference>
<dbReference type="AlphaFoldDB" id="A0A9E6ZT01"/>
<keyword evidence="18" id="KW-1185">Reference proteome</keyword>
<feature type="site" description="Important for catalysis" evidence="14">
    <location>
        <position position="142"/>
    </location>
</feature>
<dbReference type="EC" id="1.1.1.85" evidence="14"/>
<evidence type="ECO:0000256" key="11">
    <source>
        <dbReference type="ARBA" id="ARBA00023027"/>
    </source>
</evidence>
<keyword evidence="9 14" id="KW-0460">Magnesium</keyword>
<comment type="similarity">
    <text evidence="4 14">Belongs to the isocitrate and isopropylmalate dehydrogenases family. LeuB type 1 subfamily.</text>
</comment>
<evidence type="ECO:0000256" key="8">
    <source>
        <dbReference type="ARBA" id="ARBA00022723"/>
    </source>
</evidence>
<feature type="binding site" evidence="14">
    <location>
        <position position="107"/>
    </location>
    <ligand>
        <name>substrate</name>
    </ligand>
</feature>
<dbReference type="PROSITE" id="PS00470">
    <property type="entry name" value="IDH_IMDH"/>
    <property type="match status" value="1"/>
</dbReference>
<dbReference type="KEGG" id="fbm:MQE35_16350"/>
<dbReference type="HAMAP" id="MF_01033">
    <property type="entry name" value="LeuB_type1"/>
    <property type="match status" value="1"/>
</dbReference>
<dbReference type="GO" id="GO:0051287">
    <property type="term" value="F:NAD binding"/>
    <property type="evidence" value="ECO:0007669"/>
    <property type="project" value="InterPro"/>
</dbReference>
<comment type="subcellular location">
    <subcellularLocation>
        <location evidence="14">Cytoplasm</location>
    </subcellularLocation>
</comment>
<feature type="domain" description="Isopropylmalate dehydrogenase-like" evidence="16">
    <location>
        <begin position="4"/>
        <end position="346"/>
    </location>
</feature>
<reference evidence="17" key="1">
    <citation type="submission" date="2022-03" db="EMBL/GenBank/DDBJ databases">
        <title>Description of Abyssus ytuae gen. nov., sp. nov., a novel member of the family Flavobacteriaceae isolated from the sediment of Mariana Trench.</title>
        <authorList>
            <person name="Zhang J."/>
            <person name="Xu X."/>
        </authorList>
    </citation>
    <scope>NUCLEOTIDE SEQUENCE</scope>
    <source>
        <strain evidence="17">MT3330</strain>
    </source>
</reference>
<proteinExistence type="inferred from homology"/>
<evidence type="ECO:0000313" key="17">
    <source>
        <dbReference type="EMBL" id="UOB17293.1"/>
    </source>
</evidence>
<feature type="site" description="Important for catalysis" evidence="14">
    <location>
        <position position="189"/>
    </location>
</feature>
<evidence type="ECO:0000256" key="12">
    <source>
        <dbReference type="ARBA" id="ARBA00023211"/>
    </source>
</evidence>
<evidence type="ECO:0000256" key="10">
    <source>
        <dbReference type="ARBA" id="ARBA00023002"/>
    </source>
</evidence>
<dbReference type="SMART" id="SM01329">
    <property type="entry name" value="Iso_dh"/>
    <property type="match status" value="1"/>
</dbReference>
<dbReference type="Pfam" id="PF00180">
    <property type="entry name" value="Iso_dh"/>
    <property type="match status" value="1"/>
</dbReference>
<accession>A0A9E6ZT01</accession>
<feature type="binding site" evidence="14">
    <location>
        <position position="221"/>
    </location>
    <ligand>
        <name>substrate</name>
    </ligand>
</feature>
<feature type="binding site" evidence="14">
    <location>
        <position position="249"/>
    </location>
    <ligand>
        <name>Mg(2+)</name>
        <dbReference type="ChEBI" id="CHEBI:18420"/>
    </ligand>
</feature>
<evidence type="ECO:0000259" key="16">
    <source>
        <dbReference type="SMART" id="SM01329"/>
    </source>
</evidence>
<evidence type="ECO:0000256" key="9">
    <source>
        <dbReference type="ARBA" id="ARBA00022842"/>
    </source>
</evidence>
<dbReference type="Gene3D" id="3.40.718.10">
    <property type="entry name" value="Isopropylmalate Dehydrogenase"/>
    <property type="match status" value="1"/>
</dbReference>
<name>A0A9E6ZT01_9FLAO</name>
<evidence type="ECO:0000256" key="5">
    <source>
        <dbReference type="ARBA" id="ARBA00011738"/>
    </source>
</evidence>
<dbReference type="Proteomes" id="UP000831290">
    <property type="component" value="Chromosome"/>
</dbReference>
<evidence type="ECO:0000256" key="1">
    <source>
        <dbReference type="ARBA" id="ARBA00000624"/>
    </source>
</evidence>
<comment type="caution">
    <text evidence="14">Lacks conserved residue(s) required for the propagation of feature annotation.</text>
</comment>
<keyword evidence="8 14" id="KW-0479">Metal-binding</keyword>
<dbReference type="InterPro" id="IPR019818">
    <property type="entry name" value="IsoCit/isopropylmalate_DH_CS"/>
</dbReference>
<keyword evidence="6 14" id="KW-0432">Leucine biosynthesis</keyword>
<dbReference type="GO" id="GO:0005829">
    <property type="term" value="C:cytosol"/>
    <property type="evidence" value="ECO:0007669"/>
    <property type="project" value="TreeGrafter"/>
</dbReference>
<dbReference type="PANTHER" id="PTHR42979:SF1">
    <property type="entry name" value="3-ISOPROPYLMALATE DEHYDROGENASE"/>
    <property type="match status" value="1"/>
</dbReference>